<protein>
    <submittedName>
        <fullName evidence="1">Uncharacterized protein</fullName>
    </submittedName>
</protein>
<reference evidence="1" key="2">
    <citation type="submission" date="2015-06" db="UniProtKB">
        <authorList>
            <consortium name="EnsemblMetazoa"/>
        </authorList>
    </citation>
    <scope>IDENTIFICATION</scope>
</reference>
<organism evidence="1 2">
    <name type="scientific">Tetranychus urticae</name>
    <name type="common">Two-spotted spider mite</name>
    <dbReference type="NCBI Taxonomy" id="32264"/>
    <lineage>
        <taxon>Eukaryota</taxon>
        <taxon>Metazoa</taxon>
        <taxon>Ecdysozoa</taxon>
        <taxon>Arthropoda</taxon>
        <taxon>Chelicerata</taxon>
        <taxon>Arachnida</taxon>
        <taxon>Acari</taxon>
        <taxon>Acariformes</taxon>
        <taxon>Trombidiformes</taxon>
        <taxon>Prostigmata</taxon>
        <taxon>Eleutherengona</taxon>
        <taxon>Raphignathae</taxon>
        <taxon>Tetranychoidea</taxon>
        <taxon>Tetranychidae</taxon>
        <taxon>Tetranychus</taxon>
    </lineage>
</organism>
<reference evidence="2" key="1">
    <citation type="submission" date="2011-08" db="EMBL/GenBank/DDBJ databases">
        <authorList>
            <person name="Rombauts S."/>
        </authorList>
    </citation>
    <scope>NUCLEOTIDE SEQUENCE</scope>
    <source>
        <strain evidence="2">London</strain>
    </source>
</reference>
<dbReference type="HOGENOM" id="CLU_061269_0_0_1"/>
<keyword evidence="2" id="KW-1185">Reference proteome</keyword>
<evidence type="ECO:0000313" key="1">
    <source>
        <dbReference type="EnsemblMetazoa" id="tetur23g01500.1"/>
    </source>
</evidence>
<dbReference type="Proteomes" id="UP000015104">
    <property type="component" value="Unassembled WGS sequence"/>
</dbReference>
<dbReference type="AlphaFoldDB" id="T1KVQ6"/>
<dbReference type="EMBL" id="CAEY01000613">
    <property type="status" value="NOT_ANNOTATED_CDS"/>
    <property type="molecule type" value="Genomic_DNA"/>
</dbReference>
<accession>T1KVQ6</accession>
<sequence>MQVIPSGSGDCAKNNLVTAKFTVIQKNDPNEYIQLTLTGYSIEPKATKTIAIDLQDPSGLATAYSCYKPSSGSTSCKVVKDAVEHVTGTSSYSNDVLSCTWVFNADDDIWPTIHKKPVDLINDNSLAIVLKYGEKKVTVAEDTSELPIYKVKFLKCCYKVHGNENFVLTFKQSDHVEYFLQVTKDTAPPSQASVILIDPSGIEIMFTCYFGEDGYLSANILAHGNGTSSVSKQLYRQQLGESRCTWASPLAFTSETGVINTTNTKFDLQVLTDDTVVYSEEGVYLGNNASSLRINFTIIMTLIMTILCKIYHFNEI</sequence>
<name>T1KVQ6_TETUR</name>
<evidence type="ECO:0000313" key="2">
    <source>
        <dbReference type="Proteomes" id="UP000015104"/>
    </source>
</evidence>
<proteinExistence type="predicted"/>
<dbReference type="EnsemblMetazoa" id="tetur23g01500.1">
    <property type="protein sequence ID" value="tetur23g01500.1"/>
    <property type="gene ID" value="tetur23g01500"/>
</dbReference>